<dbReference type="PROSITE" id="PS50090">
    <property type="entry name" value="MYB_LIKE"/>
    <property type="match status" value="1"/>
</dbReference>
<proteinExistence type="predicted"/>
<dbReference type="AlphaFoldDB" id="A0AA86VBQ3"/>
<dbReference type="Gene3D" id="1.10.10.60">
    <property type="entry name" value="Homeodomain-like"/>
    <property type="match status" value="1"/>
</dbReference>
<evidence type="ECO:0000313" key="3">
    <source>
        <dbReference type="EMBL" id="CAI9962188.1"/>
    </source>
</evidence>
<evidence type="ECO:0000259" key="2">
    <source>
        <dbReference type="PROSITE" id="PS51294"/>
    </source>
</evidence>
<dbReference type="InterPro" id="IPR009057">
    <property type="entry name" value="Homeodomain-like_sf"/>
</dbReference>
<dbReference type="PROSITE" id="PS51294">
    <property type="entry name" value="HTH_MYB"/>
    <property type="match status" value="1"/>
</dbReference>
<feature type="domain" description="HTH myb-type" evidence="2">
    <location>
        <begin position="6"/>
        <end position="61"/>
    </location>
</feature>
<protein>
    <submittedName>
        <fullName evidence="3">Myb-like DNA-binding domain-containing protein</fullName>
    </submittedName>
    <submittedName>
        <fullName evidence="4">Myb-like_DNA-binding domain-containing protein</fullName>
    </submittedName>
</protein>
<comment type="caution">
    <text evidence="3">The sequence shown here is derived from an EMBL/GenBank/DDBJ whole genome shotgun (WGS) entry which is preliminary data.</text>
</comment>
<reference evidence="4 5" key="2">
    <citation type="submission" date="2024-07" db="EMBL/GenBank/DDBJ databases">
        <authorList>
            <person name="Akdeniz Z."/>
        </authorList>
    </citation>
    <scope>NUCLEOTIDE SEQUENCE [LARGE SCALE GENOMIC DNA]</scope>
</reference>
<evidence type="ECO:0000259" key="1">
    <source>
        <dbReference type="PROSITE" id="PS50090"/>
    </source>
</evidence>
<reference evidence="3" key="1">
    <citation type="submission" date="2023-06" db="EMBL/GenBank/DDBJ databases">
        <authorList>
            <person name="Kurt Z."/>
        </authorList>
    </citation>
    <scope>NUCLEOTIDE SEQUENCE</scope>
</reference>
<keyword evidence="3" id="KW-0238">DNA-binding</keyword>
<keyword evidence="5" id="KW-1185">Reference proteome</keyword>
<dbReference type="InterPro" id="IPR001005">
    <property type="entry name" value="SANT/Myb"/>
</dbReference>
<dbReference type="EMBL" id="CAXDID020000007">
    <property type="protein sequence ID" value="CAL5976640.1"/>
    <property type="molecule type" value="Genomic_DNA"/>
</dbReference>
<dbReference type="EMBL" id="CATOUU010000952">
    <property type="protein sequence ID" value="CAI9962188.1"/>
    <property type="molecule type" value="Genomic_DNA"/>
</dbReference>
<dbReference type="SMART" id="SM00717">
    <property type="entry name" value="SANT"/>
    <property type="match status" value="1"/>
</dbReference>
<dbReference type="Pfam" id="PF13921">
    <property type="entry name" value="Myb_DNA-bind_6"/>
    <property type="match status" value="1"/>
</dbReference>
<dbReference type="InterPro" id="IPR017930">
    <property type="entry name" value="Myb_dom"/>
</dbReference>
<sequence length="227" mass="27316">MIRSYKKQEWTSAEKDKLILLTAWYRDNSQNIDWPKIASQMENRSDSQCKSYYANIIKPTLNVQIRENHLWTRKELLSLWVMCVNYNADFVTIKQPGIINEPVFENISIKQMQCQWHQLVQKQKLFYSIYKQIQQNEAHIQTLNKKMFVSTAFIIRLAFNRKKMIESVFSVYKQQTEKIDDKGYPLDLMEIKALEKFFLDVDINKVRQFYIKEHERRGIPDNHEPIK</sequence>
<dbReference type="Proteomes" id="UP001642409">
    <property type="component" value="Unassembled WGS sequence"/>
</dbReference>
<name>A0AA86VBQ3_9EUKA</name>
<accession>A0AA86VBQ3</accession>
<dbReference type="GO" id="GO:0003677">
    <property type="term" value="F:DNA binding"/>
    <property type="evidence" value="ECO:0007669"/>
    <property type="project" value="UniProtKB-KW"/>
</dbReference>
<evidence type="ECO:0000313" key="4">
    <source>
        <dbReference type="EMBL" id="CAL5976640.1"/>
    </source>
</evidence>
<dbReference type="SUPFAM" id="SSF46689">
    <property type="entry name" value="Homeodomain-like"/>
    <property type="match status" value="1"/>
</dbReference>
<dbReference type="CDD" id="cd00167">
    <property type="entry name" value="SANT"/>
    <property type="match status" value="1"/>
</dbReference>
<feature type="domain" description="Myb-like" evidence="1">
    <location>
        <begin position="2"/>
        <end position="57"/>
    </location>
</feature>
<gene>
    <name evidence="4" type="ORF">HINF_LOCUS3917</name>
    <name evidence="3" type="ORF">HINF_LOCUS49833</name>
</gene>
<evidence type="ECO:0000313" key="5">
    <source>
        <dbReference type="Proteomes" id="UP001642409"/>
    </source>
</evidence>
<organism evidence="3">
    <name type="scientific">Hexamita inflata</name>
    <dbReference type="NCBI Taxonomy" id="28002"/>
    <lineage>
        <taxon>Eukaryota</taxon>
        <taxon>Metamonada</taxon>
        <taxon>Diplomonadida</taxon>
        <taxon>Hexamitidae</taxon>
        <taxon>Hexamitinae</taxon>
        <taxon>Hexamita</taxon>
    </lineage>
</organism>